<keyword evidence="3" id="KW-0963">Cytoplasm</keyword>
<evidence type="ECO:0000313" key="5">
    <source>
        <dbReference type="EMBL" id="MBA8931157.1"/>
    </source>
</evidence>
<comment type="caution">
    <text evidence="5">The sequence shown here is derived from an EMBL/GenBank/DDBJ whole genome shotgun (WGS) entry which is preliminary data.</text>
</comment>
<evidence type="ECO:0008006" key="7">
    <source>
        <dbReference type="Google" id="ProtNLM"/>
    </source>
</evidence>
<keyword evidence="4" id="KW-0143">Chaperone</keyword>
<evidence type="ECO:0000256" key="1">
    <source>
        <dbReference type="ARBA" id="ARBA00004496"/>
    </source>
</evidence>
<comment type="similarity">
    <text evidence="2">Belongs to the EspG family.</text>
</comment>
<dbReference type="EMBL" id="JACJID010000008">
    <property type="protein sequence ID" value="MBA8931157.1"/>
    <property type="molecule type" value="Genomic_DNA"/>
</dbReference>
<dbReference type="Proteomes" id="UP000517916">
    <property type="component" value="Unassembled WGS sequence"/>
</dbReference>
<evidence type="ECO:0000313" key="6">
    <source>
        <dbReference type="Proteomes" id="UP000517916"/>
    </source>
</evidence>
<name>A0ABR6BW87_9PSEU</name>
<gene>
    <name evidence="5" type="ORF">BC739_008404</name>
</gene>
<proteinExistence type="inferred from homology"/>
<accession>A0ABR6BW87</accession>
<sequence>MSTIAILPLAAFDILWADLRLGSVPYPFEVPSHGETLDERARIRGAVYADLQERRLVTDRQLDPDLEDALRLLRRPYLQLDTISTVDNAQGVMLRAAAVAHGQRAVLAVQQDRAIRLDYIRDTAMAASLVGLLPPTPAAPGEPVSLPAAQVAAPGQRVNGWAEPGGSSATEQQQALSAILASPVLRLGQIAGATFDQQGNARRLPGLSWFDTEAGRYVGVLGRGRDGQQWATVAPADGNRLVHRLGEMIRLASRV</sequence>
<organism evidence="5 6">
    <name type="scientific">Kutzneria viridogrisea</name>
    <dbReference type="NCBI Taxonomy" id="47990"/>
    <lineage>
        <taxon>Bacteria</taxon>
        <taxon>Bacillati</taxon>
        <taxon>Actinomycetota</taxon>
        <taxon>Actinomycetes</taxon>
        <taxon>Pseudonocardiales</taxon>
        <taxon>Pseudonocardiaceae</taxon>
        <taxon>Kutzneria</taxon>
    </lineage>
</organism>
<evidence type="ECO:0000256" key="2">
    <source>
        <dbReference type="ARBA" id="ARBA00006411"/>
    </source>
</evidence>
<keyword evidence="6" id="KW-1185">Reference proteome</keyword>
<evidence type="ECO:0000256" key="4">
    <source>
        <dbReference type="ARBA" id="ARBA00023186"/>
    </source>
</evidence>
<dbReference type="Pfam" id="PF14011">
    <property type="entry name" value="ESX-1_EspG"/>
    <property type="match status" value="1"/>
</dbReference>
<reference evidence="5 6" key="1">
    <citation type="submission" date="2020-08" db="EMBL/GenBank/DDBJ databases">
        <title>Genomic Encyclopedia of Archaeal and Bacterial Type Strains, Phase II (KMG-II): from individual species to whole genera.</title>
        <authorList>
            <person name="Goeker M."/>
        </authorList>
    </citation>
    <scope>NUCLEOTIDE SEQUENCE [LARGE SCALE GENOMIC DNA]</scope>
    <source>
        <strain evidence="5 6">DSM 43850</strain>
    </source>
</reference>
<comment type="subcellular location">
    <subcellularLocation>
        <location evidence="1">Cytoplasm</location>
    </subcellularLocation>
</comment>
<protein>
    <recommendedName>
        <fullName evidence="7">ESAT-6 protein secretion system EspG family protein</fullName>
    </recommendedName>
</protein>
<dbReference type="RefSeq" id="WP_025354114.1">
    <property type="nucleotide sequence ID" value="NZ_BAAABQ010000097.1"/>
</dbReference>
<dbReference type="InterPro" id="IPR025734">
    <property type="entry name" value="EspG"/>
</dbReference>
<evidence type="ECO:0000256" key="3">
    <source>
        <dbReference type="ARBA" id="ARBA00022490"/>
    </source>
</evidence>